<dbReference type="WBParaSite" id="PTRK_0001427000.1">
    <property type="protein sequence ID" value="PTRK_0001427000.1"/>
    <property type="gene ID" value="PTRK_0001427000"/>
</dbReference>
<dbReference type="GO" id="GO:0016020">
    <property type="term" value="C:membrane"/>
    <property type="evidence" value="ECO:0007669"/>
    <property type="project" value="InterPro"/>
</dbReference>
<organism evidence="1 2">
    <name type="scientific">Parastrongyloides trichosuri</name>
    <name type="common">Possum-specific nematode worm</name>
    <dbReference type="NCBI Taxonomy" id="131310"/>
    <lineage>
        <taxon>Eukaryota</taxon>
        <taxon>Metazoa</taxon>
        <taxon>Ecdysozoa</taxon>
        <taxon>Nematoda</taxon>
        <taxon>Chromadorea</taxon>
        <taxon>Rhabditida</taxon>
        <taxon>Tylenchina</taxon>
        <taxon>Panagrolaimomorpha</taxon>
        <taxon>Strongyloidoidea</taxon>
        <taxon>Strongyloididae</taxon>
        <taxon>Parastrongyloides</taxon>
    </lineage>
</organism>
<dbReference type="PANTHER" id="PTHR22900:SF5">
    <property type="entry name" value="PROTEIN CBG14245"/>
    <property type="match status" value="1"/>
</dbReference>
<dbReference type="PANTHER" id="PTHR22900">
    <property type="entry name" value="PROTEIN CBG14245-RELATED"/>
    <property type="match status" value="1"/>
</dbReference>
<dbReference type="GO" id="GO:0050650">
    <property type="term" value="P:chondroitin sulfate proteoglycan biosynthetic process"/>
    <property type="evidence" value="ECO:0007669"/>
    <property type="project" value="InterPro"/>
</dbReference>
<evidence type="ECO:0000313" key="1">
    <source>
        <dbReference type="Proteomes" id="UP000038045"/>
    </source>
</evidence>
<dbReference type="InterPro" id="IPR007669">
    <property type="entry name" value="Chst-1-like"/>
</dbReference>
<dbReference type="GO" id="GO:0047756">
    <property type="term" value="F:chondroitin 4-sulfotransferase activity"/>
    <property type="evidence" value="ECO:0007669"/>
    <property type="project" value="InterPro"/>
</dbReference>
<dbReference type="AlphaFoldDB" id="A0A0N4ZZG0"/>
<keyword evidence="1" id="KW-1185">Reference proteome</keyword>
<dbReference type="InterPro" id="IPR005331">
    <property type="entry name" value="Sulfotransferase"/>
</dbReference>
<dbReference type="Proteomes" id="UP000038045">
    <property type="component" value="Unplaced"/>
</dbReference>
<dbReference type="Pfam" id="PF03567">
    <property type="entry name" value="Sulfotransfer_2"/>
    <property type="match status" value="1"/>
</dbReference>
<name>A0A0N4ZZG0_PARTI</name>
<reference evidence="2" key="1">
    <citation type="submission" date="2017-02" db="UniProtKB">
        <authorList>
            <consortium name="WormBaseParasite"/>
        </authorList>
    </citation>
    <scope>IDENTIFICATION</scope>
</reference>
<accession>A0A0N4ZZG0</accession>
<proteinExistence type="predicted"/>
<dbReference type="GO" id="GO:1902884">
    <property type="term" value="P:positive regulation of response to oxidative stress"/>
    <property type="evidence" value="ECO:0007669"/>
    <property type="project" value="InterPro"/>
</dbReference>
<protein>
    <submittedName>
        <fullName evidence="2">Sulfotransfer_1 domain-containing protein</fullName>
    </submittedName>
</protein>
<evidence type="ECO:0000313" key="2">
    <source>
        <dbReference type="WBParaSite" id="PTRK_0001427000.1"/>
    </source>
</evidence>
<sequence>MPLFSLPNNNNYIVPKYKLHTCTVGGKNISSYVSLIFCYLLNQKKYQTVLKYFDDIKGAMNPCHKINGPFTTKSVIKNYGKNSSDFWGEWKHLVIIKNPIDRFLDNFIDLCSNSSDKIKKSDCFNCNSSDMKCFLEKLYKDINKVMKNKKKIPNKRIKNYFYPQTSHCDYTLNHESIRYLNISLPYYQFSKQLINIIESSRVPKKDLTLIEKDISQKMEKHLLNNNGIERKLHEKTLYNDNYLLDLVTKIYYQDFVAFNYQLPSFT</sequence>